<keyword evidence="3 5" id="KW-1133">Transmembrane helix</keyword>
<sequence length="143" mass="16171">MRKWVILALRLFLGIVFIYASWDKILHPGAFAEAIYNYQILPDTLINFTAIVLPWFELFLGICVIFGIWLPGAVFSINALLTVFFAALLFNLARGLDIHCGCFSSSAQSGESGSTLWYLTRDAAFLISGFLLFSQIWPRKKRL</sequence>
<accession>A0A401FSP8</accession>
<keyword evidence="2 5" id="KW-0812">Transmembrane</keyword>
<evidence type="ECO:0000256" key="4">
    <source>
        <dbReference type="ARBA" id="ARBA00023136"/>
    </source>
</evidence>
<dbReference type="InterPro" id="IPR009908">
    <property type="entry name" value="Methylamine_util_MauE"/>
</dbReference>
<dbReference type="GO" id="GO:0030416">
    <property type="term" value="P:methylamine metabolic process"/>
    <property type="evidence" value="ECO:0007669"/>
    <property type="project" value="InterPro"/>
</dbReference>
<dbReference type="UniPathway" id="UPA00895"/>
<evidence type="ECO:0000313" key="7">
    <source>
        <dbReference type="EMBL" id="GBC60002.1"/>
    </source>
</evidence>
<organism evidence="7 8">
    <name type="scientific">Desulfonema ishimotonii</name>
    <dbReference type="NCBI Taxonomy" id="45657"/>
    <lineage>
        <taxon>Bacteria</taxon>
        <taxon>Pseudomonadati</taxon>
        <taxon>Thermodesulfobacteriota</taxon>
        <taxon>Desulfobacteria</taxon>
        <taxon>Desulfobacterales</taxon>
        <taxon>Desulfococcaceae</taxon>
        <taxon>Desulfonema</taxon>
    </lineage>
</organism>
<feature type="transmembrane region" description="Helical" evidence="5">
    <location>
        <begin position="116"/>
        <end position="137"/>
    </location>
</feature>
<keyword evidence="8" id="KW-1185">Reference proteome</keyword>
<dbReference type="Pfam" id="PF07291">
    <property type="entry name" value="MauE"/>
    <property type="match status" value="1"/>
</dbReference>
<evidence type="ECO:0000256" key="1">
    <source>
        <dbReference type="ARBA" id="ARBA00004141"/>
    </source>
</evidence>
<protein>
    <recommendedName>
        <fullName evidence="6">Methylamine utilisation protein MauE domain-containing protein</fullName>
    </recommendedName>
</protein>
<feature type="transmembrane region" description="Helical" evidence="5">
    <location>
        <begin position="44"/>
        <end position="70"/>
    </location>
</feature>
<reference evidence="8" key="2">
    <citation type="submission" date="2019-01" db="EMBL/GenBank/DDBJ databases">
        <title>Genome sequence of Desulfonema ishimotonii strain Tokyo 01.</title>
        <authorList>
            <person name="Fukui M."/>
        </authorList>
    </citation>
    <scope>NUCLEOTIDE SEQUENCE [LARGE SCALE GENOMIC DNA]</scope>
    <source>
        <strain evidence="8">Tokyo 01</strain>
    </source>
</reference>
<evidence type="ECO:0000256" key="3">
    <source>
        <dbReference type="ARBA" id="ARBA00022989"/>
    </source>
</evidence>
<dbReference type="GO" id="GO:0016020">
    <property type="term" value="C:membrane"/>
    <property type="evidence" value="ECO:0007669"/>
    <property type="project" value="UniProtKB-SubCell"/>
</dbReference>
<proteinExistence type="predicted"/>
<evidence type="ECO:0000259" key="6">
    <source>
        <dbReference type="Pfam" id="PF07291"/>
    </source>
</evidence>
<evidence type="ECO:0000256" key="5">
    <source>
        <dbReference type="SAM" id="Phobius"/>
    </source>
</evidence>
<name>A0A401FSP8_9BACT</name>
<feature type="domain" description="Methylamine utilisation protein MauE" evidence="6">
    <location>
        <begin position="3"/>
        <end position="133"/>
    </location>
</feature>
<dbReference type="OrthoDB" id="9809646at2"/>
<keyword evidence="4 5" id="KW-0472">Membrane</keyword>
<dbReference type="RefSeq" id="WP_124327461.1">
    <property type="nucleotide sequence ID" value="NZ_BEXT01000001.1"/>
</dbReference>
<dbReference type="Proteomes" id="UP000288096">
    <property type="component" value="Unassembled WGS sequence"/>
</dbReference>
<feature type="transmembrane region" description="Helical" evidence="5">
    <location>
        <begin position="77"/>
        <end position="96"/>
    </location>
</feature>
<comment type="caution">
    <text evidence="7">The sequence shown here is derived from an EMBL/GenBank/DDBJ whole genome shotgun (WGS) entry which is preliminary data.</text>
</comment>
<evidence type="ECO:0000256" key="2">
    <source>
        <dbReference type="ARBA" id="ARBA00022692"/>
    </source>
</evidence>
<reference evidence="8" key="1">
    <citation type="submission" date="2017-11" db="EMBL/GenBank/DDBJ databases">
        <authorList>
            <person name="Watanabe M."/>
            <person name="Kojima H."/>
        </authorList>
    </citation>
    <scope>NUCLEOTIDE SEQUENCE [LARGE SCALE GENOMIC DNA]</scope>
    <source>
        <strain evidence="8">Tokyo 01</strain>
    </source>
</reference>
<dbReference type="EMBL" id="BEXT01000001">
    <property type="protein sequence ID" value="GBC60002.1"/>
    <property type="molecule type" value="Genomic_DNA"/>
</dbReference>
<comment type="subcellular location">
    <subcellularLocation>
        <location evidence="1">Membrane</location>
        <topology evidence="1">Multi-pass membrane protein</topology>
    </subcellularLocation>
</comment>
<evidence type="ECO:0000313" key="8">
    <source>
        <dbReference type="Proteomes" id="UP000288096"/>
    </source>
</evidence>
<gene>
    <name evidence="7" type="ORF">DENIS_0944</name>
</gene>
<dbReference type="AlphaFoldDB" id="A0A401FSP8"/>